<keyword evidence="2" id="KW-0808">Transferase</keyword>
<proteinExistence type="inferred from homology"/>
<keyword evidence="6" id="KW-1185">Reference proteome</keyword>
<dbReference type="Proteomes" id="UP001374579">
    <property type="component" value="Unassembled WGS sequence"/>
</dbReference>
<gene>
    <name evidence="5" type="ORF">V1264_022510</name>
</gene>
<feature type="domain" description="Sulfotransferase" evidence="4">
    <location>
        <begin position="68"/>
        <end position="301"/>
    </location>
</feature>
<evidence type="ECO:0000259" key="4">
    <source>
        <dbReference type="Pfam" id="PF00685"/>
    </source>
</evidence>
<protein>
    <recommendedName>
        <fullName evidence="4">Sulfotransferase domain-containing protein</fullName>
    </recommendedName>
</protein>
<evidence type="ECO:0000256" key="3">
    <source>
        <dbReference type="SAM" id="MobiDB-lite"/>
    </source>
</evidence>
<dbReference type="AlphaFoldDB" id="A0AAN9FXK5"/>
<reference evidence="5 6" key="1">
    <citation type="submission" date="2024-02" db="EMBL/GenBank/DDBJ databases">
        <title>Chromosome-scale genome assembly of the rough periwinkle Littorina saxatilis.</title>
        <authorList>
            <person name="De Jode A."/>
            <person name="Faria R."/>
            <person name="Formenti G."/>
            <person name="Sims Y."/>
            <person name="Smith T.P."/>
            <person name="Tracey A."/>
            <person name="Wood J.M.D."/>
            <person name="Zagrodzka Z.B."/>
            <person name="Johannesson K."/>
            <person name="Butlin R.K."/>
            <person name="Leder E.H."/>
        </authorList>
    </citation>
    <scope>NUCLEOTIDE SEQUENCE [LARGE SCALE GENOMIC DNA]</scope>
    <source>
        <strain evidence="5">Snail1</strain>
        <tissue evidence="5">Muscle</tissue>
    </source>
</reference>
<dbReference type="Pfam" id="PF00685">
    <property type="entry name" value="Sulfotransfer_1"/>
    <property type="match status" value="1"/>
</dbReference>
<evidence type="ECO:0000313" key="5">
    <source>
        <dbReference type="EMBL" id="KAK7088606.1"/>
    </source>
</evidence>
<dbReference type="Gene3D" id="3.40.50.300">
    <property type="entry name" value="P-loop containing nucleotide triphosphate hydrolases"/>
    <property type="match status" value="1"/>
</dbReference>
<name>A0AAN9FXK5_9CAEN</name>
<dbReference type="GO" id="GO:0008146">
    <property type="term" value="F:sulfotransferase activity"/>
    <property type="evidence" value="ECO:0007669"/>
    <property type="project" value="InterPro"/>
</dbReference>
<dbReference type="InterPro" id="IPR027417">
    <property type="entry name" value="P-loop_NTPase"/>
</dbReference>
<organism evidence="5 6">
    <name type="scientific">Littorina saxatilis</name>
    <dbReference type="NCBI Taxonomy" id="31220"/>
    <lineage>
        <taxon>Eukaryota</taxon>
        <taxon>Metazoa</taxon>
        <taxon>Spiralia</taxon>
        <taxon>Lophotrochozoa</taxon>
        <taxon>Mollusca</taxon>
        <taxon>Gastropoda</taxon>
        <taxon>Caenogastropoda</taxon>
        <taxon>Littorinimorpha</taxon>
        <taxon>Littorinoidea</taxon>
        <taxon>Littorinidae</taxon>
        <taxon>Littorina</taxon>
    </lineage>
</organism>
<sequence length="312" mass="35658">MDTHLSVVAPADEATKRIGTSDVSAVKQPPAVGSKTESGNAEPVFHFRVKASTEEHLNNLRNMPMREDDVIIAAYAKSGTHWLWEVVHMLTSGKTEYESRPKEHLMLEFNDVERFETMPSPRIINSHIPLSYLSKEIQTKQVRVLHVLRNPKDIAVSLYFHRKQRHTYDDKGILQSLQDFVNCQPAQPGIQPGCLDDYAAYLREMERWEKEHPQVPLMHLYFEDMKQSPLEAVKRLATFLGVESSESLCASVVEACSFSQDEIKGGKMNFYRKGEVGDWKNHFTVALNEQFDAAIAEHLKNSMLARKLRYAL</sequence>
<dbReference type="PANTHER" id="PTHR11783">
    <property type="entry name" value="SULFOTRANSFERASE SULT"/>
    <property type="match status" value="1"/>
</dbReference>
<comment type="similarity">
    <text evidence="1">Belongs to the sulfotransferase 1 family.</text>
</comment>
<comment type="caution">
    <text evidence="5">The sequence shown here is derived from an EMBL/GenBank/DDBJ whole genome shotgun (WGS) entry which is preliminary data.</text>
</comment>
<evidence type="ECO:0000256" key="1">
    <source>
        <dbReference type="ARBA" id="ARBA00005771"/>
    </source>
</evidence>
<dbReference type="EMBL" id="JBAMIC010004070">
    <property type="protein sequence ID" value="KAK7088606.1"/>
    <property type="molecule type" value="Genomic_DNA"/>
</dbReference>
<dbReference type="InterPro" id="IPR000863">
    <property type="entry name" value="Sulfotransferase_dom"/>
</dbReference>
<feature type="region of interest" description="Disordered" evidence="3">
    <location>
        <begin position="19"/>
        <end position="39"/>
    </location>
</feature>
<evidence type="ECO:0000313" key="6">
    <source>
        <dbReference type="Proteomes" id="UP001374579"/>
    </source>
</evidence>
<dbReference type="SUPFAM" id="SSF52540">
    <property type="entry name" value="P-loop containing nucleoside triphosphate hydrolases"/>
    <property type="match status" value="1"/>
</dbReference>
<accession>A0AAN9FXK5</accession>
<evidence type="ECO:0000256" key="2">
    <source>
        <dbReference type="ARBA" id="ARBA00022679"/>
    </source>
</evidence>